<comment type="caution">
    <text evidence="2">The sequence shown here is derived from an EMBL/GenBank/DDBJ whole genome shotgun (WGS) entry which is preliminary data.</text>
</comment>
<dbReference type="AlphaFoldDB" id="A0AAV4G4Y4"/>
<keyword evidence="2" id="KW-0378">Hydrolase</keyword>
<name>A0AAV4G4Y4_9GAST</name>
<organism evidence="2 3">
    <name type="scientific">Elysia marginata</name>
    <dbReference type="NCBI Taxonomy" id="1093978"/>
    <lineage>
        <taxon>Eukaryota</taxon>
        <taxon>Metazoa</taxon>
        <taxon>Spiralia</taxon>
        <taxon>Lophotrochozoa</taxon>
        <taxon>Mollusca</taxon>
        <taxon>Gastropoda</taxon>
        <taxon>Heterobranchia</taxon>
        <taxon>Euthyneura</taxon>
        <taxon>Panpulmonata</taxon>
        <taxon>Sacoglossa</taxon>
        <taxon>Placobranchoidea</taxon>
        <taxon>Plakobranchidae</taxon>
        <taxon>Elysia</taxon>
    </lineage>
</organism>
<sequence length="633" mass="74019">MYATGKAAQVAKEMSRYSMDILGISECRWTGSDKTKLTTGQTILYSDGKTKNQIDHALIHKKFRTPVRDTRVQRGADVLSDHYLVKTSLKLKLKRPPNTEKSRLRYDVDKLKNKNIREEFCLKLQNRFKLLESVDNDQNTDTIETLSSNLEIAYTDAAKDVLGFRRNKTKPWISQESWTKIHERKEIPKKLIGPKSERLKQRHRDVKKQLKQDKKNWLEAKAKEAEEAARNQHSKTLYSIVKTLTNERPRQSTAIKDKENNIITNSEDRKKRWKEHFNEILNRNEPVNPVIEEEALVEEIDSISTDPPTLEEINKALKSLKNGKAAGVDSIQTELLKSYPELTSSKIKQLLDEVWREERTPHRWRKGLIVKLPKRDDIALLSPTQQHIQQKTDNLVLLSHRTGLRVNPEKCKKLRIYEKNTDKIRVDNATLEDVETFHYLGPVVSKIGGGSKDLQNRLTKARSTFCRLRKLWSSTSVSQHTKIKLYKTLVMPVLMYGFEPWSMTKGDENKIDVFQSRCLRHIFRVKWSDRITNSKVLETVRMETISGIIRKRRWKYIGHIHRKEADSDCITALTWAPEGSRRQGRPKTTWRRMFEKERMTTGWRSWQHARTIALNRDRWRTSGGLMWHVARSG</sequence>
<dbReference type="GO" id="GO:0004519">
    <property type="term" value="F:endonuclease activity"/>
    <property type="evidence" value="ECO:0007669"/>
    <property type="project" value="UniProtKB-KW"/>
</dbReference>
<evidence type="ECO:0000256" key="1">
    <source>
        <dbReference type="SAM" id="Coils"/>
    </source>
</evidence>
<protein>
    <submittedName>
        <fullName evidence="2">Endonuclease-reverse transcriptase</fullName>
    </submittedName>
</protein>
<keyword evidence="1" id="KW-0175">Coiled coil</keyword>
<feature type="coiled-coil region" evidence="1">
    <location>
        <begin position="196"/>
        <end position="228"/>
    </location>
</feature>
<dbReference type="Proteomes" id="UP000762676">
    <property type="component" value="Unassembled WGS sequence"/>
</dbReference>
<keyword evidence="2" id="KW-0540">Nuclease</keyword>
<evidence type="ECO:0000313" key="3">
    <source>
        <dbReference type="Proteomes" id="UP000762676"/>
    </source>
</evidence>
<keyword evidence="2" id="KW-0255">Endonuclease</keyword>
<dbReference type="PANTHER" id="PTHR47027">
    <property type="entry name" value="REVERSE TRANSCRIPTASE DOMAIN-CONTAINING PROTEIN"/>
    <property type="match status" value="1"/>
</dbReference>
<accession>A0AAV4G4Y4</accession>
<dbReference type="EMBL" id="BMAT01008214">
    <property type="protein sequence ID" value="GFR80291.1"/>
    <property type="molecule type" value="Genomic_DNA"/>
</dbReference>
<evidence type="ECO:0000313" key="2">
    <source>
        <dbReference type="EMBL" id="GFR80291.1"/>
    </source>
</evidence>
<dbReference type="PANTHER" id="PTHR47027:SF25">
    <property type="entry name" value="REVERSE TRANSCRIPTASE DOMAIN-CONTAINING PROTEIN"/>
    <property type="match status" value="1"/>
</dbReference>
<gene>
    <name evidence="2" type="ORF">ElyMa_004041500</name>
</gene>
<keyword evidence="3" id="KW-1185">Reference proteome</keyword>
<reference evidence="2 3" key="1">
    <citation type="journal article" date="2021" name="Elife">
        <title>Chloroplast acquisition without the gene transfer in kleptoplastic sea slugs, Plakobranchus ocellatus.</title>
        <authorList>
            <person name="Maeda T."/>
            <person name="Takahashi S."/>
            <person name="Yoshida T."/>
            <person name="Shimamura S."/>
            <person name="Takaki Y."/>
            <person name="Nagai Y."/>
            <person name="Toyoda A."/>
            <person name="Suzuki Y."/>
            <person name="Arimoto A."/>
            <person name="Ishii H."/>
            <person name="Satoh N."/>
            <person name="Nishiyama T."/>
            <person name="Hasebe M."/>
            <person name="Maruyama T."/>
            <person name="Minagawa J."/>
            <person name="Obokata J."/>
            <person name="Shigenobu S."/>
        </authorList>
    </citation>
    <scope>NUCLEOTIDE SEQUENCE [LARGE SCALE GENOMIC DNA]</scope>
</reference>
<proteinExistence type="predicted"/>